<evidence type="ECO:0000256" key="8">
    <source>
        <dbReference type="PROSITE-ProRule" id="PRU00284"/>
    </source>
</evidence>
<dbReference type="SMART" id="SM00283">
    <property type="entry name" value="MA"/>
    <property type="match status" value="1"/>
</dbReference>
<feature type="transmembrane region" description="Helical" evidence="9">
    <location>
        <begin position="286"/>
        <end position="309"/>
    </location>
</feature>
<proteinExistence type="predicted"/>
<evidence type="ECO:0000259" key="10">
    <source>
        <dbReference type="PROSITE" id="PS50111"/>
    </source>
</evidence>
<dbReference type="EMBL" id="FOCC01000001">
    <property type="protein sequence ID" value="SEM35328.1"/>
    <property type="molecule type" value="Genomic_DNA"/>
</dbReference>
<keyword evidence="2" id="KW-1003">Cell membrane</keyword>
<dbReference type="PANTHER" id="PTHR32089:SF112">
    <property type="entry name" value="LYSOZYME-LIKE PROTEIN-RELATED"/>
    <property type="match status" value="1"/>
</dbReference>
<accession>A0ABY1A9A5</accession>
<dbReference type="Proteomes" id="UP000182089">
    <property type="component" value="Unassembled WGS sequence"/>
</dbReference>
<dbReference type="Pfam" id="PF02743">
    <property type="entry name" value="dCache_1"/>
    <property type="match status" value="1"/>
</dbReference>
<evidence type="ECO:0000313" key="11">
    <source>
        <dbReference type="EMBL" id="SEM35328.1"/>
    </source>
</evidence>
<feature type="transmembrane region" description="Helical" evidence="9">
    <location>
        <begin position="12"/>
        <end position="34"/>
    </location>
</feature>
<keyword evidence="7 8" id="KW-0807">Transducer</keyword>
<keyword evidence="5 9" id="KW-1133">Transmembrane helix</keyword>
<gene>
    <name evidence="11" type="ORF">SAMN05216431_101197</name>
</gene>
<dbReference type="Gene3D" id="1.10.287.950">
    <property type="entry name" value="Methyl-accepting chemotaxis protein"/>
    <property type="match status" value="1"/>
</dbReference>
<dbReference type="CDD" id="cd18773">
    <property type="entry name" value="PDC1_HK_sensor"/>
    <property type="match status" value="1"/>
</dbReference>
<evidence type="ECO:0000256" key="3">
    <source>
        <dbReference type="ARBA" id="ARBA00022500"/>
    </source>
</evidence>
<comment type="caution">
    <text evidence="11">The sequence shown here is derived from an EMBL/GenBank/DDBJ whole genome shotgun (WGS) entry which is preliminary data.</text>
</comment>
<keyword evidence="3" id="KW-0145">Chemotaxis</keyword>
<evidence type="ECO:0000256" key="4">
    <source>
        <dbReference type="ARBA" id="ARBA00022692"/>
    </source>
</evidence>
<keyword evidence="6 9" id="KW-0472">Membrane</keyword>
<evidence type="ECO:0000256" key="6">
    <source>
        <dbReference type="ARBA" id="ARBA00023136"/>
    </source>
</evidence>
<dbReference type="PROSITE" id="PS50111">
    <property type="entry name" value="CHEMOTAXIS_TRANSDUC_2"/>
    <property type="match status" value="1"/>
</dbReference>
<keyword evidence="4 9" id="KW-0812">Transmembrane</keyword>
<protein>
    <submittedName>
        <fullName evidence="11">Methyl-accepting chemotaxis sensory transducer with Cache sensor</fullName>
    </submittedName>
</protein>
<dbReference type="InterPro" id="IPR004089">
    <property type="entry name" value="MCPsignal_dom"/>
</dbReference>
<evidence type="ECO:0000256" key="5">
    <source>
        <dbReference type="ARBA" id="ARBA00022989"/>
    </source>
</evidence>
<feature type="domain" description="Methyl-accepting transducer" evidence="10">
    <location>
        <begin position="398"/>
        <end position="655"/>
    </location>
</feature>
<dbReference type="Pfam" id="PF00015">
    <property type="entry name" value="MCPsignal"/>
    <property type="match status" value="1"/>
</dbReference>
<dbReference type="Gene3D" id="3.30.450.20">
    <property type="entry name" value="PAS domain"/>
    <property type="match status" value="2"/>
</dbReference>
<evidence type="ECO:0000256" key="1">
    <source>
        <dbReference type="ARBA" id="ARBA00004651"/>
    </source>
</evidence>
<sequence>MKARRKKTVGRPIMIILLLIAFIPSITLGIASFMSDTNLLLQRNQLSKQSATASIQAARNTLNKTTTMKLVTLSYEPFLQTKFNLSQIKQGMQISISGNDAYTNAIFVQKDGKFVSTSKVRNPKTLRQQEWYKQALKNNGLVYYTTPHKVPGTNDWETTASTLIKSDQGEVGVLCYNVSYKNIVREFSKTKVGRTGSLTLVSNNGSVIESTGAKGSTYKIGQNIATSPEFKAVAKSKLLQGTIHLKGKSKTEDIYFDKGDDASVTWAIAKVQKTDFNVERNSIARLTAIIGVVLIILIIATTMITIAWMTSGINMLKNRLKEAAHGNLAKIDTKKHLKDANFIQRLASNFMQPDKYGHEFNQISYEYNQMITSVSQLIGTVQNNAERVDSMAGSLLALSKQTDLAVEDVAQTVTGIAEVTSSQAQETQESVTQVQHLSDVLTSLADNMKEIAQRSRESVSINQHNMDTMDKVNMNWNSELNSMRDLMLSVQKMANDLGDINKIIEAINGISRQTNLLALNASIEAASAGEAGRGFSVVAQEIRKLAVQTKDSTADIKQIINNIQSQSDEMVEKTKASVEGGQKQSDLIREAITSTIEVYTKTNELEKNIAGVKKSSDEVEKIQANVLESLENISASTEENAAGTQEVSANTEEVLATMDEFTQNMADLKDVSDELDKQTKLFNIEK</sequence>
<evidence type="ECO:0000256" key="7">
    <source>
        <dbReference type="ARBA" id="ARBA00023224"/>
    </source>
</evidence>
<reference evidence="11 12" key="1">
    <citation type="submission" date="2016-10" db="EMBL/GenBank/DDBJ databases">
        <authorList>
            <person name="Varghese N."/>
            <person name="Submissions S."/>
        </authorList>
    </citation>
    <scope>NUCLEOTIDE SEQUENCE [LARGE SCALE GENOMIC DNA]</scope>
    <source>
        <strain evidence="11 12">WC1T17</strain>
    </source>
</reference>
<dbReference type="PANTHER" id="PTHR32089">
    <property type="entry name" value="METHYL-ACCEPTING CHEMOTAXIS PROTEIN MCPB"/>
    <property type="match status" value="1"/>
</dbReference>
<evidence type="ECO:0000256" key="2">
    <source>
        <dbReference type="ARBA" id="ARBA00022475"/>
    </source>
</evidence>
<evidence type="ECO:0000313" key="12">
    <source>
        <dbReference type="Proteomes" id="UP000182089"/>
    </source>
</evidence>
<name>A0ABY1A9A5_9LACO</name>
<dbReference type="SUPFAM" id="SSF58104">
    <property type="entry name" value="Methyl-accepting chemotaxis protein (MCP) signaling domain"/>
    <property type="match status" value="1"/>
</dbReference>
<evidence type="ECO:0000256" key="9">
    <source>
        <dbReference type="SAM" id="Phobius"/>
    </source>
</evidence>
<dbReference type="InterPro" id="IPR033479">
    <property type="entry name" value="dCache_1"/>
</dbReference>
<comment type="subcellular location">
    <subcellularLocation>
        <location evidence="1">Cell membrane</location>
        <topology evidence="1">Multi-pass membrane protein</topology>
    </subcellularLocation>
</comment>
<organism evidence="11 12">
    <name type="scientific">Ligilactobacillus ruminis</name>
    <dbReference type="NCBI Taxonomy" id="1623"/>
    <lineage>
        <taxon>Bacteria</taxon>
        <taxon>Bacillati</taxon>
        <taxon>Bacillota</taxon>
        <taxon>Bacilli</taxon>
        <taxon>Lactobacillales</taxon>
        <taxon>Lactobacillaceae</taxon>
        <taxon>Ligilactobacillus</taxon>
    </lineage>
</organism>